<evidence type="ECO:0000313" key="3">
    <source>
        <dbReference type="Proteomes" id="UP001472677"/>
    </source>
</evidence>
<keyword evidence="3" id="KW-1185">Reference proteome</keyword>
<comment type="caution">
    <text evidence="2">The sequence shown here is derived from an EMBL/GenBank/DDBJ whole genome shotgun (WGS) entry which is preliminary data.</text>
</comment>
<feature type="region of interest" description="Disordered" evidence="1">
    <location>
        <begin position="1"/>
        <end position="26"/>
    </location>
</feature>
<evidence type="ECO:0000313" key="2">
    <source>
        <dbReference type="EMBL" id="KAK8519172.1"/>
    </source>
</evidence>
<dbReference type="Proteomes" id="UP001472677">
    <property type="component" value="Unassembled WGS sequence"/>
</dbReference>
<organism evidence="2 3">
    <name type="scientific">Hibiscus sabdariffa</name>
    <name type="common">roselle</name>
    <dbReference type="NCBI Taxonomy" id="183260"/>
    <lineage>
        <taxon>Eukaryota</taxon>
        <taxon>Viridiplantae</taxon>
        <taxon>Streptophyta</taxon>
        <taxon>Embryophyta</taxon>
        <taxon>Tracheophyta</taxon>
        <taxon>Spermatophyta</taxon>
        <taxon>Magnoliopsida</taxon>
        <taxon>eudicotyledons</taxon>
        <taxon>Gunneridae</taxon>
        <taxon>Pentapetalae</taxon>
        <taxon>rosids</taxon>
        <taxon>malvids</taxon>
        <taxon>Malvales</taxon>
        <taxon>Malvaceae</taxon>
        <taxon>Malvoideae</taxon>
        <taxon>Hibiscus</taxon>
    </lineage>
</organism>
<feature type="compositionally biased region" description="Basic and acidic residues" evidence="1">
    <location>
        <begin position="17"/>
        <end position="26"/>
    </location>
</feature>
<reference evidence="2 3" key="1">
    <citation type="journal article" date="2024" name="G3 (Bethesda)">
        <title>Genome assembly of Hibiscus sabdariffa L. provides insights into metabolisms of medicinal natural products.</title>
        <authorList>
            <person name="Kim T."/>
        </authorList>
    </citation>
    <scope>NUCLEOTIDE SEQUENCE [LARGE SCALE GENOMIC DNA]</scope>
    <source>
        <strain evidence="2">TK-2024</strain>
        <tissue evidence="2">Old leaves</tissue>
    </source>
</reference>
<evidence type="ECO:0000256" key="1">
    <source>
        <dbReference type="SAM" id="MobiDB-lite"/>
    </source>
</evidence>
<dbReference type="PANTHER" id="PTHR34427">
    <property type="entry name" value="DUF4283 DOMAIN PROTEIN"/>
    <property type="match status" value="1"/>
</dbReference>
<protein>
    <recommendedName>
        <fullName evidence="4">DUF4283 domain-containing protein</fullName>
    </recommendedName>
</protein>
<gene>
    <name evidence="2" type="ORF">V6N12_012398</name>
</gene>
<accession>A0ABR2CI42</accession>
<dbReference type="EMBL" id="JBBPBM010000052">
    <property type="protein sequence ID" value="KAK8519172.1"/>
    <property type="molecule type" value="Genomic_DNA"/>
</dbReference>
<name>A0ABR2CI42_9ROSI</name>
<evidence type="ECO:0008006" key="4">
    <source>
        <dbReference type="Google" id="ProtNLM"/>
    </source>
</evidence>
<sequence>MKMQVKPTISKNVAPSEKPHHSPHEESVVEGIIDKGVLEKLKSCMVGTTINIFNAEKLIETLESKGLREFDVRQIAGNQFLIDFDREEMLSHCLKWEFQWLSDIFSNIVRWNEEFSPCSRQTWVAIQGVPVFAWNNFTFNNLLNRWGIIMFLEDEELLGRDFTVKRAKILTNSMSFIDENVYLSCNGSFYPVKLREIDISSWSPALVVEDPSKENLDSLGRSRDGKKLEIADSLIPTKVDMHEDFVGGCSLNLEAANSMVGFEADLLIVGDRVNDSKHTPSCSSKPHAVAPCVVEKLLSCSENIDNNVNNNDVGYLHELSSIEAAEAEPQLSLIVAESLLSGSPLRVDLDAVVNNGIVSERALEDVQAMGLLNDNIVEECKMVSNYNDISWAARVDMTNGNMEAIERDETCKDDQTSFFPELQDHQFRRKFISLAEMQDQFLSTKEKKKRDRALKKFKKAGQTVAPKEAEVHIPTDSDFARNQIRTKSTKNKFESRNSDMKLCDEGLYEEAKKTLELGKSLGMQIIGNEEEAVEEMVRLELLRE</sequence>
<proteinExistence type="predicted"/>
<dbReference type="PANTHER" id="PTHR34427:SF5">
    <property type="entry name" value="DUF4283 DOMAIN-CONTAINING PROTEIN"/>
    <property type="match status" value="1"/>
</dbReference>